<feature type="coiled-coil region" evidence="1">
    <location>
        <begin position="40"/>
        <end position="87"/>
    </location>
</feature>
<accession>A0A8W7K5C7</accession>
<keyword evidence="1" id="KW-0175">Coiled coil</keyword>
<name>A0A8W7K5C7_ANOAL</name>
<evidence type="ECO:0000313" key="4">
    <source>
        <dbReference type="Proteomes" id="UP000069272"/>
    </source>
</evidence>
<dbReference type="AlphaFoldDB" id="A0A8W7K5C7"/>
<dbReference type="EnsemblMetazoa" id="AALB016134-RA">
    <property type="protein sequence ID" value="AALB016134-PA"/>
    <property type="gene ID" value="AALB016134"/>
</dbReference>
<dbReference type="Proteomes" id="UP000069272">
    <property type="component" value="Chromosome 2L"/>
</dbReference>
<proteinExistence type="predicted"/>
<evidence type="ECO:0000256" key="1">
    <source>
        <dbReference type="SAM" id="Coils"/>
    </source>
</evidence>
<evidence type="ECO:0000313" key="3">
    <source>
        <dbReference type="EnsemblMetazoa" id="AALB016134-PA"/>
    </source>
</evidence>
<keyword evidence="2" id="KW-0732">Signal</keyword>
<reference evidence="3" key="2">
    <citation type="submission" date="2022-08" db="UniProtKB">
        <authorList>
            <consortium name="EnsemblMetazoa"/>
        </authorList>
    </citation>
    <scope>IDENTIFICATION</scope>
    <source>
        <strain evidence="3">STECLA/ALBI9_A</strain>
    </source>
</reference>
<sequence>MFGYGGCVGWCWIIVMLLVCELSCELASESYMPLADGFTFELLQNQLSEVHGSISQLEENLSKQYQTEALRKEINSLTERLKTIEQSMKSDKTTLAQQNADKQRSLESLQSSLTNQLGDMDTRFTAKITQVMQHIDNYKERLKSLDTSVSKGVLAYERLGNSIKVFQQNTDEQMKYLIQILQQSARNNLIETTTDIYQKVYNSCDDVPSSGVWKVRYGAQVTSKACYKFN</sequence>
<protein>
    <submittedName>
        <fullName evidence="3">Uncharacterized protein</fullName>
    </submittedName>
</protein>
<feature type="chain" id="PRO_5036503200" evidence="2">
    <location>
        <begin position="28"/>
        <end position="230"/>
    </location>
</feature>
<organism evidence="3 4">
    <name type="scientific">Anopheles albimanus</name>
    <name type="common">New world malaria mosquito</name>
    <dbReference type="NCBI Taxonomy" id="7167"/>
    <lineage>
        <taxon>Eukaryota</taxon>
        <taxon>Metazoa</taxon>
        <taxon>Ecdysozoa</taxon>
        <taxon>Arthropoda</taxon>
        <taxon>Hexapoda</taxon>
        <taxon>Insecta</taxon>
        <taxon>Pterygota</taxon>
        <taxon>Neoptera</taxon>
        <taxon>Endopterygota</taxon>
        <taxon>Diptera</taxon>
        <taxon>Nematocera</taxon>
        <taxon>Culicoidea</taxon>
        <taxon>Culicidae</taxon>
        <taxon>Anophelinae</taxon>
        <taxon>Anopheles</taxon>
    </lineage>
</organism>
<keyword evidence="4" id="KW-1185">Reference proteome</keyword>
<reference evidence="3 4" key="1">
    <citation type="journal article" date="2017" name="G3 (Bethesda)">
        <title>The Physical Genome Mapping of Anopheles albimanus Corrected Scaffold Misassemblies and Identified Interarm Rearrangements in Genus Anopheles.</title>
        <authorList>
            <person name="Artemov G.N."/>
            <person name="Peery A.N."/>
            <person name="Jiang X."/>
            <person name="Tu Z."/>
            <person name="Stegniy V.N."/>
            <person name="Sharakhova M.V."/>
            <person name="Sharakhov I.V."/>
        </authorList>
    </citation>
    <scope>NUCLEOTIDE SEQUENCE [LARGE SCALE GENOMIC DNA]</scope>
    <source>
        <strain evidence="3 4">ALBI9_A</strain>
    </source>
</reference>
<feature type="signal peptide" evidence="2">
    <location>
        <begin position="1"/>
        <end position="27"/>
    </location>
</feature>
<evidence type="ECO:0000256" key="2">
    <source>
        <dbReference type="SAM" id="SignalP"/>
    </source>
</evidence>